<evidence type="ECO:0000256" key="1">
    <source>
        <dbReference type="ARBA" id="ARBA00004117"/>
    </source>
</evidence>
<keyword evidence="10" id="KW-0282">Flagellum</keyword>
<name>A0A7C9QUZ2_9PROT</name>
<evidence type="ECO:0000256" key="4">
    <source>
        <dbReference type="ARBA" id="ARBA00016244"/>
    </source>
</evidence>
<keyword evidence="11" id="KW-1185">Reference proteome</keyword>
<organism evidence="10 11">
    <name type="scientific">Magnetospirillum aberrantis SpK</name>
    <dbReference type="NCBI Taxonomy" id="908842"/>
    <lineage>
        <taxon>Bacteria</taxon>
        <taxon>Pseudomonadati</taxon>
        <taxon>Pseudomonadota</taxon>
        <taxon>Alphaproteobacteria</taxon>
        <taxon>Rhodospirillales</taxon>
        <taxon>Rhodospirillaceae</taxon>
        <taxon>Magnetospirillum</taxon>
    </lineage>
</organism>
<dbReference type="GO" id="GO:0009424">
    <property type="term" value="C:bacterial-type flagellum hook"/>
    <property type="evidence" value="ECO:0007669"/>
    <property type="project" value="InterPro"/>
</dbReference>
<evidence type="ECO:0000256" key="3">
    <source>
        <dbReference type="ARBA" id="ARBA00009677"/>
    </source>
</evidence>
<keyword evidence="6" id="KW-0975">Bacterial flagellum</keyword>
<dbReference type="Pfam" id="PF00460">
    <property type="entry name" value="Flg_bb_rod"/>
    <property type="match status" value="1"/>
</dbReference>
<evidence type="ECO:0000313" key="10">
    <source>
        <dbReference type="EMBL" id="NFV81205.1"/>
    </source>
</evidence>
<evidence type="ECO:0000259" key="8">
    <source>
        <dbReference type="Pfam" id="PF06429"/>
    </source>
</evidence>
<evidence type="ECO:0000259" key="7">
    <source>
        <dbReference type="Pfam" id="PF00460"/>
    </source>
</evidence>
<dbReference type="PANTHER" id="PTHR30033">
    <property type="entry name" value="FLAGELLAR HOOK-ASSOCIATED PROTEIN 1"/>
    <property type="match status" value="1"/>
</dbReference>
<evidence type="ECO:0000259" key="9">
    <source>
        <dbReference type="Pfam" id="PF22638"/>
    </source>
</evidence>
<accession>A0A7C9QUZ2</accession>
<dbReference type="InterPro" id="IPR053927">
    <property type="entry name" value="FlgK_helical"/>
</dbReference>
<keyword evidence="10" id="KW-0969">Cilium</keyword>
<evidence type="ECO:0000313" key="11">
    <source>
        <dbReference type="Proteomes" id="UP000480684"/>
    </source>
</evidence>
<dbReference type="InterPro" id="IPR001444">
    <property type="entry name" value="Flag_bb_rod_N"/>
</dbReference>
<dbReference type="AlphaFoldDB" id="A0A7C9QUZ2"/>
<comment type="caution">
    <text evidence="10">The sequence shown here is derived from an EMBL/GenBank/DDBJ whole genome shotgun (WGS) entry which is preliminary data.</text>
</comment>
<dbReference type="SUPFAM" id="SSF64518">
    <property type="entry name" value="Phase 1 flagellin"/>
    <property type="match status" value="1"/>
</dbReference>
<dbReference type="Proteomes" id="UP000480684">
    <property type="component" value="Unassembled WGS sequence"/>
</dbReference>
<gene>
    <name evidence="10" type="primary">flgK</name>
    <name evidence="10" type="ORF">G4223_13890</name>
</gene>
<protein>
    <recommendedName>
        <fullName evidence="4">Flagellar hook-associated protein 1</fullName>
    </recommendedName>
</protein>
<dbReference type="RefSeq" id="WP_163680905.1">
    <property type="nucleotide sequence ID" value="NZ_JAAIYP010000039.1"/>
</dbReference>
<dbReference type="GO" id="GO:0044780">
    <property type="term" value="P:bacterial-type flagellum assembly"/>
    <property type="evidence" value="ECO:0007669"/>
    <property type="project" value="InterPro"/>
</dbReference>
<dbReference type="NCBIfam" id="TIGR02492">
    <property type="entry name" value="flgK_ends"/>
    <property type="match status" value="1"/>
</dbReference>
<evidence type="ECO:0000256" key="6">
    <source>
        <dbReference type="ARBA" id="ARBA00023143"/>
    </source>
</evidence>
<dbReference type="GO" id="GO:0005198">
    <property type="term" value="F:structural molecule activity"/>
    <property type="evidence" value="ECO:0007669"/>
    <property type="project" value="InterPro"/>
</dbReference>
<reference evidence="10 11" key="1">
    <citation type="submission" date="2020-02" db="EMBL/GenBank/DDBJ databases">
        <authorList>
            <person name="Dziuba M."/>
            <person name="Kuznetsov B."/>
            <person name="Mardanov A."/>
            <person name="Ravin N."/>
            <person name="Grouzdev D."/>
        </authorList>
    </citation>
    <scope>NUCLEOTIDE SEQUENCE [LARGE SCALE GENOMIC DNA]</scope>
    <source>
        <strain evidence="10 11">SpK</strain>
    </source>
</reference>
<feature type="domain" description="Flagellar hook-associated protein FlgK helical" evidence="9">
    <location>
        <begin position="91"/>
        <end position="319"/>
    </location>
</feature>
<dbReference type="InterPro" id="IPR002371">
    <property type="entry name" value="FlgK"/>
</dbReference>
<dbReference type="Pfam" id="PF06429">
    <property type="entry name" value="Flg_bbr_C"/>
    <property type="match status" value="1"/>
</dbReference>
<dbReference type="PRINTS" id="PR01005">
    <property type="entry name" value="FLGHOOKAP1"/>
</dbReference>
<dbReference type="InterPro" id="IPR010930">
    <property type="entry name" value="Flg_bb/hook_C_dom"/>
</dbReference>
<sequence>MSLTLGLNTALSGLLTAQRGLDVISQNVVNVNTEGYVRKVMNPESRIVSGTGAGVQDGGVSRMVNEGLLKDIRRQNTATGALDVEQTYYPRIDDLFGEVADNSSIAHKLATLTSSFETLATSVNKPAIQWATVQSAQDVADQLSSMTDSLQNLRVEADRDIETTVTEINTLVSDIHDLNQKIVKNSAIATGTSDLEDKRDLALSNLAKLVDIQYYYRTDNAVTIYSTSGQMLLDNQPQALTYSASAVTESWMSAAGGQYDDITIEGGTTDFGPQVKGGKLYALLQMRDKTIPDLQANLDEVSQQMTTTLNQVHNRGTSLPNVSYYYQGTRAFAKQGDVVPAAGVNSATFYQGTATAITNAGGGSGGGGYGTLSFSANTTNPWQINLSATASTFDSTAYAIGKTFSIAGITGTPDSRNNGTYKVVGYTDDQNIVVEKVNVRQTIQLDGTDDVVIATFDKDGNQLQQTTLNEIMQLDFTSAPNAPATPYTATTIGSGRSLADLDAKGDHDQWAVNEVSAHVEAWLRKQGYENASVNLDSNGKMVVDMGQTDTSLAFRDQTTSDPGDDAEDATIKFDVNGDGISDETVQGFSNFFGLNDLYVNTKAASFQDSTILPDTFKLSANRDLQLFDSTGKLGNTIVLAKGSTLQQIADTINTQSRTNESAALSASEWTLDTPATISVSDSSGTLFSMNLLAGAHSLDELAGKMSQGTVTASVVQDGSNSRLRLVDARGHALTVSISGGDISGSTLNLGQTLDMTPTQRIQASVVPEGSGYRLRLRQTTGDTLYTSSSLDGQSKNLLSELSLDRAATGAADGIKVRTDLLGAPEKISRGQVQWNGDIKRYYISEGDNSSALALADATESKLSFNSAGGIYAGKYSLSEYAASSIGVVAQMSSSSKSRLEYQTTLNNSLDFQNTSFSGVNLDEEISSMMDFQQAYTASARVITTLQDMLETLTSMIR</sequence>
<dbReference type="PANTHER" id="PTHR30033:SF1">
    <property type="entry name" value="FLAGELLAR HOOK-ASSOCIATED PROTEIN 1"/>
    <property type="match status" value="1"/>
</dbReference>
<dbReference type="Pfam" id="PF22638">
    <property type="entry name" value="FlgK_D1"/>
    <property type="match status" value="1"/>
</dbReference>
<dbReference type="EMBL" id="JAAIYP010000039">
    <property type="protein sequence ID" value="NFV81205.1"/>
    <property type="molecule type" value="Genomic_DNA"/>
</dbReference>
<dbReference type="GO" id="GO:0005576">
    <property type="term" value="C:extracellular region"/>
    <property type="evidence" value="ECO:0007669"/>
    <property type="project" value="UniProtKB-SubCell"/>
</dbReference>
<feature type="domain" description="Flagellar basal-body/hook protein C-terminal" evidence="8">
    <location>
        <begin position="916"/>
        <end position="955"/>
    </location>
</feature>
<feature type="domain" description="Flagellar basal body rod protein N-terminal" evidence="7">
    <location>
        <begin position="7"/>
        <end position="36"/>
    </location>
</feature>
<proteinExistence type="inferred from homology"/>
<dbReference type="GO" id="GO:0009425">
    <property type="term" value="C:bacterial-type flagellum basal body"/>
    <property type="evidence" value="ECO:0007669"/>
    <property type="project" value="UniProtKB-SubCell"/>
</dbReference>
<evidence type="ECO:0000256" key="5">
    <source>
        <dbReference type="ARBA" id="ARBA00022525"/>
    </source>
</evidence>
<keyword evidence="10" id="KW-0966">Cell projection</keyword>
<evidence type="ECO:0000256" key="2">
    <source>
        <dbReference type="ARBA" id="ARBA00004613"/>
    </source>
</evidence>
<comment type="similarity">
    <text evidence="3">Belongs to the flagella basal body rod proteins family.</text>
</comment>
<comment type="subcellular location">
    <subcellularLocation>
        <location evidence="1">Bacterial flagellum basal body</location>
    </subcellularLocation>
    <subcellularLocation>
        <location evidence="2">Secreted</location>
    </subcellularLocation>
</comment>
<keyword evidence="5" id="KW-0964">Secreted</keyword>